<keyword evidence="4" id="KW-1185">Reference proteome</keyword>
<evidence type="ECO:0000313" key="3">
    <source>
        <dbReference type="EMBL" id="GCC52352.1"/>
    </source>
</evidence>
<evidence type="ECO:0000256" key="2">
    <source>
        <dbReference type="ARBA" id="ARBA00022801"/>
    </source>
</evidence>
<reference evidence="3 4" key="1">
    <citation type="submission" date="2018-11" db="EMBL/GenBank/DDBJ databases">
        <title>Chryseotalea sanarue gen. nov., sp., nov., a member of the family Cytophagaceae, isolated from a brackish lake in Hamamatsu Japan.</title>
        <authorList>
            <person name="Maejima Y."/>
            <person name="Iino T."/>
            <person name="Muraguchi Y."/>
            <person name="Fukuda K."/>
            <person name="Ohkuma M."/>
            <person name="Moriuchi R."/>
            <person name="Dohra H."/>
            <person name="Kimbara K."/>
            <person name="Shintani M."/>
        </authorList>
    </citation>
    <scope>NUCLEOTIDE SEQUENCE [LARGE SCALE GENOMIC DNA]</scope>
    <source>
        <strain evidence="3 4">Ys</strain>
    </source>
</reference>
<dbReference type="Proteomes" id="UP000288227">
    <property type="component" value="Unassembled WGS sequence"/>
</dbReference>
<dbReference type="GO" id="GO:0050568">
    <property type="term" value="F:protein-glutamine glutaminase activity"/>
    <property type="evidence" value="ECO:0007669"/>
    <property type="project" value="InterPro"/>
</dbReference>
<dbReference type="PROSITE" id="PS51257">
    <property type="entry name" value="PROKAR_LIPOPROTEIN"/>
    <property type="match status" value="1"/>
</dbReference>
<dbReference type="Pfam" id="PF03975">
    <property type="entry name" value="CheD"/>
    <property type="match status" value="1"/>
</dbReference>
<proteinExistence type="predicted"/>
<dbReference type="Gene3D" id="3.30.1330.200">
    <property type="match status" value="1"/>
</dbReference>
<dbReference type="AlphaFoldDB" id="A0A401UBU8"/>
<evidence type="ECO:0000313" key="4">
    <source>
        <dbReference type="Proteomes" id="UP000288227"/>
    </source>
</evidence>
<organism evidence="3 4">
    <name type="scientific">Chryseotalea sanaruensis</name>
    <dbReference type="NCBI Taxonomy" id="2482724"/>
    <lineage>
        <taxon>Bacteria</taxon>
        <taxon>Pseudomonadati</taxon>
        <taxon>Bacteroidota</taxon>
        <taxon>Cytophagia</taxon>
        <taxon>Cytophagales</taxon>
        <taxon>Chryseotaleaceae</taxon>
        <taxon>Chryseotalea</taxon>
    </lineage>
</organism>
<dbReference type="CDD" id="cd16352">
    <property type="entry name" value="CheD"/>
    <property type="match status" value="1"/>
</dbReference>
<name>A0A401UBU8_9BACT</name>
<keyword evidence="2" id="KW-0378">Hydrolase</keyword>
<comment type="caution">
    <text evidence="3">The sequence shown here is derived from an EMBL/GenBank/DDBJ whole genome shotgun (WGS) entry which is preliminary data.</text>
</comment>
<dbReference type="InterPro" id="IPR005659">
    <property type="entry name" value="Chemorcpt_Glu_NH3ase_CheD"/>
</dbReference>
<keyword evidence="1" id="KW-0145">Chemotaxis</keyword>
<dbReference type="PANTHER" id="PTHR35147">
    <property type="entry name" value="CHEMORECEPTOR GLUTAMINE DEAMIDASE CHED-RELATED"/>
    <property type="match status" value="1"/>
</dbReference>
<dbReference type="InterPro" id="IPR011324">
    <property type="entry name" value="Cytotoxic_necrot_fac-like_cat"/>
</dbReference>
<dbReference type="EMBL" id="BHXQ01000004">
    <property type="protein sequence ID" value="GCC52352.1"/>
    <property type="molecule type" value="Genomic_DNA"/>
</dbReference>
<dbReference type="RefSeq" id="WP_127122987.1">
    <property type="nucleotide sequence ID" value="NZ_BHXQ01000004.1"/>
</dbReference>
<protein>
    <submittedName>
        <fullName evidence="3">Chemotaxis protein CheD</fullName>
    </submittedName>
</protein>
<dbReference type="SUPFAM" id="SSF64438">
    <property type="entry name" value="CNF1/YfiH-like putative cysteine hydrolases"/>
    <property type="match status" value="1"/>
</dbReference>
<gene>
    <name evidence="3" type="ORF">SanaruYs_25890</name>
</gene>
<dbReference type="InterPro" id="IPR038592">
    <property type="entry name" value="CheD-like_sf"/>
</dbReference>
<sequence>MREFKLNIDEQAVSTYENTVYNCLGLGSCIGLFLKDRTTGISGGAHILLPQSIPHVLNSLLLQFKNKGSNLLNLRAKVAGGANVIATGYEVGLQNTNAVLEHLVQQKIFIAAKDLGGSLSRSAQFHAGTGEMTVRFSQTKELKVY</sequence>
<evidence type="ECO:0000256" key="1">
    <source>
        <dbReference type="ARBA" id="ARBA00022500"/>
    </source>
</evidence>
<accession>A0A401UBU8</accession>
<dbReference type="PANTHER" id="PTHR35147:SF1">
    <property type="entry name" value="CHEMORECEPTOR GLUTAMINE DEAMIDASE CHED-RELATED"/>
    <property type="match status" value="1"/>
</dbReference>
<dbReference type="OrthoDB" id="9807202at2"/>
<dbReference type="GO" id="GO:0006935">
    <property type="term" value="P:chemotaxis"/>
    <property type="evidence" value="ECO:0007669"/>
    <property type="project" value="UniProtKB-KW"/>
</dbReference>